<keyword evidence="1" id="KW-1133">Transmembrane helix</keyword>
<name>A0A1C3WJT1_9BRAD</name>
<protein>
    <submittedName>
        <fullName evidence="2">Uncharacterized protein</fullName>
    </submittedName>
</protein>
<dbReference type="EMBL" id="FMAE01000006">
    <property type="protein sequence ID" value="SCB40293.1"/>
    <property type="molecule type" value="Genomic_DNA"/>
</dbReference>
<feature type="transmembrane region" description="Helical" evidence="1">
    <location>
        <begin position="155"/>
        <end position="174"/>
    </location>
</feature>
<evidence type="ECO:0000256" key="1">
    <source>
        <dbReference type="SAM" id="Phobius"/>
    </source>
</evidence>
<keyword evidence="1" id="KW-0812">Transmembrane</keyword>
<feature type="transmembrane region" description="Helical" evidence="1">
    <location>
        <begin position="111"/>
        <end position="131"/>
    </location>
</feature>
<proteinExistence type="predicted"/>
<feature type="transmembrane region" description="Helical" evidence="1">
    <location>
        <begin position="34"/>
        <end position="59"/>
    </location>
</feature>
<evidence type="ECO:0000313" key="3">
    <source>
        <dbReference type="Proteomes" id="UP000183174"/>
    </source>
</evidence>
<sequence length="222" mass="23860">MYRRLWIILLLMIGMTLFAGYVGLIFLPSLLYVWLVAAWAFASPVVVVAPVLVGAQIAWPATCVALPVAAMVIRPARAWAPALLSVIGAGSGLICGKLLGRTVGYGRTEDLLWACVFSGAFLGALFGYVMWRLDRLSPIEVEAGGSLQTTIRANWLNIALPVVFIVVALSYLVLSEPTVQPFLDSNGIKRCTEEGGKLSPREAGLGFRCVHPQRNGSTNASN</sequence>
<feature type="transmembrane region" description="Helical" evidence="1">
    <location>
        <begin position="79"/>
        <end position="99"/>
    </location>
</feature>
<gene>
    <name evidence="2" type="ORF">GA0061099_1006312</name>
</gene>
<keyword evidence="1" id="KW-0472">Membrane</keyword>
<accession>A0A1C3WJT1</accession>
<feature type="transmembrane region" description="Helical" evidence="1">
    <location>
        <begin position="6"/>
        <end position="27"/>
    </location>
</feature>
<reference evidence="2 3" key="1">
    <citation type="submission" date="2016-08" db="EMBL/GenBank/DDBJ databases">
        <authorList>
            <person name="Seilhamer J.J."/>
        </authorList>
    </citation>
    <scope>NUCLEOTIDE SEQUENCE [LARGE SCALE GENOMIC DNA]</scope>
    <source>
        <strain evidence="2 3">CCBAU 10071</strain>
    </source>
</reference>
<dbReference type="Proteomes" id="UP000183174">
    <property type="component" value="Unassembled WGS sequence"/>
</dbReference>
<organism evidence="2 3">
    <name type="scientific">Bradyrhizobium yuanmingense</name>
    <dbReference type="NCBI Taxonomy" id="108015"/>
    <lineage>
        <taxon>Bacteria</taxon>
        <taxon>Pseudomonadati</taxon>
        <taxon>Pseudomonadota</taxon>
        <taxon>Alphaproteobacteria</taxon>
        <taxon>Hyphomicrobiales</taxon>
        <taxon>Nitrobacteraceae</taxon>
        <taxon>Bradyrhizobium</taxon>
    </lineage>
</organism>
<evidence type="ECO:0000313" key="2">
    <source>
        <dbReference type="EMBL" id="SCB40293.1"/>
    </source>
</evidence>
<dbReference type="AlphaFoldDB" id="A0A1C3WJT1"/>